<comment type="caution">
    <text evidence="2">The sequence shown here is derived from an EMBL/GenBank/DDBJ whole genome shotgun (WGS) entry which is preliminary data.</text>
</comment>
<organism evidence="2 3">
    <name type="scientific">Colwellia maritima</name>
    <dbReference type="NCBI Taxonomy" id="2912588"/>
    <lineage>
        <taxon>Bacteria</taxon>
        <taxon>Pseudomonadati</taxon>
        <taxon>Pseudomonadota</taxon>
        <taxon>Gammaproteobacteria</taxon>
        <taxon>Alteromonadales</taxon>
        <taxon>Colwelliaceae</taxon>
        <taxon>Colwellia</taxon>
    </lineage>
</organism>
<dbReference type="Proteomes" id="UP001139646">
    <property type="component" value="Unassembled WGS sequence"/>
</dbReference>
<dbReference type="InterPro" id="IPR015797">
    <property type="entry name" value="NUDIX_hydrolase-like_dom_sf"/>
</dbReference>
<dbReference type="PROSITE" id="PS51462">
    <property type="entry name" value="NUDIX"/>
    <property type="match status" value="1"/>
</dbReference>
<evidence type="ECO:0000259" key="1">
    <source>
        <dbReference type="PROSITE" id="PS51462"/>
    </source>
</evidence>
<reference evidence="2" key="1">
    <citation type="submission" date="2022-01" db="EMBL/GenBank/DDBJ databases">
        <title>Colwellia maritima, isolated from seawater.</title>
        <authorList>
            <person name="Kristyanto S."/>
            <person name="Jung J."/>
            <person name="Jeon C.O."/>
        </authorList>
    </citation>
    <scope>NUCLEOTIDE SEQUENCE</scope>
    <source>
        <strain evidence="2">MSW7</strain>
    </source>
</reference>
<keyword evidence="3" id="KW-1185">Reference proteome</keyword>
<evidence type="ECO:0000313" key="3">
    <source>
        <dbReference type="Proteomes" id="UP001139646"/>
    </source>
</evidence>
<dbReference type="RefSeq" id="WP_242285778.1">
    <property type="nucleotide sequence ID" value="NZ_JAKKSL010000002.1"/>
</dbReference>
<feature type="domain" description="Nudix hydrolase" evidence="1">
    <location>
        <begin position="1"/>
        <end position="126"/>
    </location>
</feature>
<proteinExistence type="predicted"/>
<evidence type="ECO:0000313" key="2">
    <source>
        <dbReference type="EMBL" id="MCI2283671.1"/>
    </source>
</evidence>
<dbReference type="SUPFAM" id="SSF55811">
    <property type="entry name" value="Nudix"/>
    <property type="match status" value="1"/>
</dbReference>
<protein>
    <submittedName>
        <fullName evidence="2">NUDIX domain-containing protein</fullName>
    </submittedName>
</protein>
<accession>A0ABS9X095</accession>
<dbReference type="InterPro" id="IPR000086">
    <property type="entry name" value="NUDIX_hydrolase_dom"/>
</dbReference>
<gene>
    <name evidence="2" type="ORF">L3081_10065</name>
</gene>
<name>A0ABS9X095_9GAMM</name>
<dbReference type="Gene3D" id="3.90.79.10">
    <property type="entry name" value="Nucleoside Triphosphate Pyrophosphohydrolase"/>
    <property type="match status" value="1"/>
</dbReference>
<sequence length="140" mass="15951">MLNYVTGFIFSKDLKHVVLLEKLSPAWQKGLFNGVGGKIESGESSTQAMVRECEEETGVLITENNWTRYAHLTKPNYFELDVFFAISDLAFKARTVEKEKVFLVSVSDIPKNIIPNLQWLIPMALDHSLNFNEPVVFIEN</sequence>
<dbReference type="EMBL" id="JAKKSL010000002">
    <property type="protein sequence ID" value="MCI2283671.1"/>
    <property type="molecule type" value="Genomic_DNA"/>
</dbReference>
<dbReference type="Pfam" id="PF00293">
    <property type="entry name" value="NUDIX"/>
    <property type="match status" value="1"/>
</dbReference>